<dbReference type="AlphaFoldDB" id="A0A939KG30"/>
<dbReference type="Pfam" id="PF04205">
    <property type="entry name" value="FMN_bind"/>
    <property type="match status" value="1"/>
</dbReference>
<dbReference type="GO" id="GO:0016020">
    <property type="term" value="C:membrane"/>
    <property type="evidence" value="ECO:0007669"/>
    <property type="project" value="InterPro"/>
</dbReference>
<sequence length="153" mass="17000">MRKPVQLIIAVMMMLTIVTGCRNTAEKPLQDGTYTVTFDEPDSTSWKAFMTLEILDGKIVAVHYDYEGTGENQGKLKSEDVAYNEAMFATKGTNPVIYLEELRKALLFHQDPDKVDTVSGATTSSRDFRTFSSAALEAARDGNEEPIIITQPE</sequence>
<dbReference type="Gene3D" id="3.90.1010.20">
    <property type="match status" value="1"/>
</dbReference>
<organism evidence="2 3">
    <name type="scientific">Proteiniclasticum aestuarii</name>
    <dbReference type="NCBI Taxonomy" id="2817862"/>
    <lineage>
        <taxon>Bacteria</taxon>
        <taxon>Bacillati</taxon>
        <taxon>Bacillota</taxon>
        <taxon>Clostridia</taxon>
        <taxon>Eubacteriales</taxon>
        <taxon>Clostridiaceae</taxon>
        <taxon>Proteiniclasticum</taxon>
    </lineage>
</organism>
<accession>A0A939KG30</accession>
<reference evidence="2" key="1">
    <citation type="submission" date="2021-03" db="EMBL/GenBank/DDBJ databases">
        <title>Proteiniclasticum marinus sp. nov., isolated from tidal flat sediment.</title>
        <authorList>
            <person name="Namirimu T."/>
            <person name="Yang J.-A."/>
            <person name="Yang S.-H."/>
            <person name="Kim Y.-J."/>
            <person name="Kwon K.K."/>
        </authorList>
    </citation>
    <scope>NUCLEOTIDE SEQUENCE</scope>
    <source>
        <strain evidence="2">SCR006</strain>
    </source>
</reference>
<comment type="caution">
    <text evidence="2">The sequence shown here is derived from an EMBL/GenBank/DDBJ whole genome shotgun (WGS) entry which is preliminary data.</text>
</comment>
<dbReference type="PROSITE" id="PS51257">
    <property type="entry name" value="PROKAR_LIPOPROTEIN"/>
    <property type="match status" value="1"/>
</dbReference>
<name>A0A939KG30_9CLOT</name>
<dbReference type="InterPro" id="IPR007329">
    <property type="entry name" value="FMN-bd"/>
</dbReference>
<evidence type="ECO:0000313" key="3">
    <source>
        <dbReference type="Proteomes" id="UP000664218"/>
    </source>
</evidence>
<dbReference type="InterPro" id="IPR017058">
    <property type="entry name" value="Major_M_immunogen_Tpp15_prd"/>
</dbReference>
<keyword evidence="3" id="KW-1185">Reference proteome</keyword>
<dbReference type="RefSeq" id="WP_207598434.1">
    <property type="nucleotide sequence ID" value="NZ_JAFNJU010000001.1"/>
</dbReference>
<evidence type="ECO:0000313" key="2">
    <source>
        <dbReference type="EMBL" id="MBO1263939.1"/>
    </source>
</evidence>
<dbReference type="PIRSF" id="PIRSF036531">
    <property type="entry name" value="Tpp15_prd"/>
    <property type="match status" value="1"/>
</dbReference>
<proteinExistence type="predicted"/>
<dbReference type="Proteomes" id="UP000664218">
    <property type="component" value="Unassembled WGS sequence"/>
</dbReference>
<dbReference type="GO" id="GO:0010181">
    <property type="term" value="F:FMN binding"/>
    <property type="evidence" value="ECO:0007669"/>
    <property type="project" value="InterPro"/>
</dbReference>
<evidence type="ECO:0000259" key="1">
    <source>
        <dbReference type="Pfam" id="PF04205"/>
    </source>
</evidence>
<gene>
    <name evidence="2" type="ORF">J3A84_02640</name>
</gene>
<protein>
    <submittedName>
        <fullName evidence="2">FMN-binding protein</fullName>
    </submittedName>
</protein>
<dbReference type="EMBL" id="JAFNJU010000001">
    <property type="protein sequence ID" value="MBO1263939.1"/>
    <property type="molecule type" value="Genomic_DNA"/>
</dbReference>
<feature type="domain" description="FMN-binding" evidence="1">
    <location>
        <begin position="52"/>
        <end position="136"/>
    </location>
</feature>